<protein>
    <submittedName>
        <fullName evidence="1">Uncharacterized protein</fullName>
    </submittedName>
</protein>
<dbReference type="Gramene" id="ONK68539">
    <property type="protein sequence ID" value="ONK68539"/>
    <property type="gene ID" value="A4U43_C05F12990"/>
</dbReference>
<evidence type="ECO:0000313" key="1">
    <source>
        <dbReference type="EMBL" id="ONK68539.1"/>
    </source>
</evidence>
<keyword evidence="2" id="KW-1185">Reference proteome</keyword>
<dbReference type="Proteomes" id="UP000243459">
    <property type="component" value="Chromosome 5"/>
</dbReference>
<gene>
    <name evidence="1" type="ORF">A4U43_C05F12990</name>
</gene>
<accession>A0A5P1EUZ8</accession>
<organism evidence="1 2">
    <name type="scientific">Asparagus officinalis</name>
    <name type="common">Garden asparagus</name>
    <dbReference type="NCBI Taxonomy" id="4686"/>
    <lineage>
        <taxon>Eukaryota</taxon>
        <taxon>Viridiplantae</taxon>
        <taxon>Streptophyta</taxon>
        <taxon>Embryophyta</taxon>
        <taxon>Tracheophyta</taxon>
        <taxon>Spermatophyta</taxon>
        <taxon>Magnoliopsida</taxon>
        <taxon>Liliopsida</taxon>
        <taxon>Asparagales</taxon>
        <taxon>Asparagaceae</taxon>
        <taxon>Asparagoideae</taxon>
        <taxon>Asparagus</taxon>
    </lineage>
</organism>
<dbReference type="EMBL" id="CM007385">
    <property type="protein sequence ID" value="ONK68539.1"/>
    <property type="molecule type" value="Genomic_DNA"/>
</dbReference>
<reference evidence="2" key="1">
    <citation type="journal article" date="2017" name="Nat. Commun.">
        <title>The asparagus genome sheds light on the origin and evolution of a young Y chromosome.</title>
        <authorList>
            <person name="Harkess A."/>
            <person name="Zhou J."/>
            <person name="Xu C."/>
            <person name="Bowers J.E."/>
            <person name="Van der Hulst R."/>
            <person name="Ayyampalayam S."/>
            <person name="Mercati F."/>
            <person name="Riccardi P."/>
            <person name="McKain M.R."/>
            <person name="Kakrana A."/>
            <person name="Tang H."/>
            <person name="Ray J."/>
            <person name="Groenendijk J."/>
            <person name="Arikit S."/>
            <person name="Mathioni S.M."/>
            <person name="Nakano M."/>
            <person name="Shan H."/>
            <person name="Telgmann-Rauber A."/>
            <person name="Kanno A."/>
            <person name="Yue Z."/>
            <person name="Chen H."/>
            <person name="Li W."/>
            <person name="Chen Y."/>
            <person name="Xu X."/>
            <person name="Zhang Y."/>
            <person name="Luo S."/>
            <person name="Chen H."/>
            <person name="Gao J."/>
            <person name="Mao Z."/>
            <person name="Pires J.C."/>
            <person name="Luo M."/>
            <person name="Kudrna D."/>
            <person name="Wing R.A."/>
            <person name="Meyers B.C."/>
            <person name="Yi K."/>
            <person name="Kong H."/>
            <person name="Lavrijsen P."/>
            <person name="Sunseri F."/>
            <person name="Falavigna A."/>
            <person name="Ye Y."/>
            <person name="Leebens-Mack J.H."/>
            <person name="Chen G."/>
        </authorList>
    </citation>
    <scope>NUCLEOTIDE SEQUENCE [LARGE SCALE GENOMIC DNA]</scope>
    <source>
        <strain evidence="2">cv. DH0086</strain>
    </source>
</reference>
<proteinExistence type="predicted"/>
<dbReference type="AlphaFoldDB" id="A0A5P1EUZ8"/>
<name>A0A5P1EUZ8_ASPOF</name>
<evidence type="ECO:0000313" key="2">
    <source>
        <dbReference type="Proteomes" id="UP000243459"/>
    </source>
</evidence>
<sequence length="124" mass="13689">MGGTTAHGVQVETLSRAILAVRRQTVVDCLAAVRESSGSEFVGHRPAGRRLRSSWRFVAGARDDGAACYRLWTYLRSGGTRSERGAWWPQELMLRGRGRRSANFSPNVGGCQGVVQRLRCVRGR</sequence>